<evidence type="ECO:0000313" key="2">
    <source>
        <dbReference type="Proteomes" id="UP000694864"/>
    </source>
</evidence>
<organism evidence="2 3">
    <name type="scientific">Camelina sativa</name>
    <name type="common">False flax</name>
    <name type="synonym">Myagrum sativum</name>
    <dbReference type="NCBI Taxonomy" id="90675"/>
    <lineage>
        <taxon>Eukaryota</taxon>
        <taxon>Viridiplantae</taxon>
        <taxon>Streptophyta</taxon>
        <taxon>Embryophyta</taxon>
        <taxon>Tracheophyta</taxon>
        <taxon>Spermatophyta</taxon>
        <taxon>Magnoliopsida</taxon>
        <taxon>eudicotyledons</taxon>
        <taxon>Gunneridae</taxon>
        <taxon>Pentapetalae</taxon>
        <taxon>rosids</taxon>
        <taxon>malvids</taxon>
        <taxon>Brassicales</taxon>
        <taxon>Brassicaceae</taxon>
        <taxon>Camelineae</taxon>
        <taxon>Camelina</taxon>
    </lineage>
</organism>
<dbReference type="RefSeq" id="XP_019096526.1">
    <property type="nucleotide sequence ID" value="XM_019240981.1"/>
</dbReference>
<evidence type="ECO:0000256" key="1">
    <source>
        <dbReference type="SAM" id="MobiDB-lite"/>
    </source>
</evidence>
<accession>A0ABM1RBY8</accession>
<protein>
    <submittedName>
        <fullName evidence="3">Protodermal factor 1-like</fullName>
    </submittedName>
</protein>
<gene>
    <name evidence="3" type="primary">LOC109130890</name>
</gene>
<feature type="compositionally biased region" description="Acidic residues" evidence="1">
    <location>
        <begin position="130"/>
        <end position="139"/>
    </location>
</feature>
<name>A0ABM1RBY8_CAMSA</name>
<feature type="region of interest" description="Disordered" evidence="1">
    <location>
        <begin position="1"/>
        <end position="139"/>
    </location>
</feature>
<feature type="compositionally biased region" description="Polar residues" evidence="1">
    <location>
        <begin position="40"/>
        <end position="92"/>
    </location>
</feature>
<keyword evidence="2" id="KW-1185">Reference proteome</keyword>
<feature type="compositionally biased region" description="Pro residues" evidence="1">
    <location>
        <begin position="101"/>
        <end position="113"/>
    </location>
</feature>
<reference evidence="2" key="1">
    <citation type="journal article" date="2014" name="Nat. Commun.">
        <title>The emerging biofuel crop Camelina sativa retains a highly undifferentiated hexaploid genome structure.</title>
        <authorList>
            <person name="Kagale S."/>
            <person name="Koh C."/>
            <person name="Nixon J."/>
            <person name="Bollina V."/>
            <person name="Clarke W.E."/>
            <person name="Tuteja R."/>
            <person name="Spillane C."/>
            <person name="Robinson S.J."/>
            <person name="Links M.G."/>
            <person name="Clarke C."/>
            <person name="Higgins E.E."/>
            <person name="Huebert T."/>
            <person name="Sharpe A.G."/>
            <person name="Parkin I.A."/>
        </authorList>
    </citation>
    <scope>NUCLEOTIDE SEQUENCE [LARGE SCALE GENOMIC DNA]</scope>
    <source>
        <strain evidence="2">cv. DH55</strain>
    </source>
</reference>
<feature type="compositionally biased region" description="Low complexity" evidence="1">
    <location>
        <begin position="24"/>
        <end position="39"/>
    </location>
</feature>
<dbReference type="Proteomes" id="UP000694864">
    <property type="component" value="Chromosome 19"/>
</dbReference>
<proteinExistence type="predicted"/>
<dbReference type="GeneID" id="109130890"/>
<evidence type="ECO:0000313" key="3">
    <source>
        <dbReference type="RefSeq" id="XP_019096526.1"/>
    </source>
</evidence>
<reference evidence="3" key="2">
    <citation type="submission" date="2025-08" db="UniProtKB">
        <authorList>
            <consortium name="RefSeq"/>
        </authorList>
    </citation>
    <scope>IDENTIFICATION</scope>
    <source>
        <tissue evidence="3">Leaf</tissue>
    </source>
</reference>
<sequence length="139" mass="14914">MPPKGKGSSRAHGARTATGVRIVNGNNKSSSHSSNPSKGTQTATQSRPSQFPQRTNPAPITSPSPSTHPLSRGNPESSTHPPLRTNLESSTHPPRWTLTPPSNPHQLPPPQPEHVPNDQFGLPQQNPNHEEEDNGEEGN</sequence>